<dbReference type="RefSeq" id="WP_153973070.1">
    <property type="nucleotide sequence ID" value="NZ_JACRWE010000003.1"/>
</dbReference>
<reference evidence="1 2" key="1">
    <citation type="submission" date="2020-08" db="EMBL/GenBank/DDBJ databases">
        <authorList>
            <person name="Liu C."/>
            <person name="Sun Q."/>
        </authorList>
    </citation>
    <scope>NUCLEOTIDE SEQUENCE [LARGE SCALE GENOMIC DNA]</scope>
    <source>
        <strain evidence="1 2">NSJ-18</strain>
    </source>
</reference>
<dbReference type="Proteomes" id="UP000609849">
    <property type="component" value="Unassembled WGS sequence"/>
</dbReference>
<keyword evidence="2" id="KW-1185">Reference proteome</keyword>
<evidence type="ECO:0000313" key="2">
    <source>
        <dbReference type="Proteomes" id="UP000609849"/>
    </source>
</evidence>
<protein>
    <submittedName>
        <fullName evidence="1">Uncharacterized protein</fullName>
    </submittedName>
</protein>
<comment type="caution">
    <text evidence="1">The sequence shown here is derived from an EMBL/GenBank/DDBJ whole genome shotgun (WGS) entry which is preliminary data.</text>
</comment>
<name>A0ABR7JND6_9FIRM</name>
<gene>
    <name evidence="1" type="ORF">H8923_06650</name>
</gene>
<evidence type="ECO:0000313" key="1">
    <source>
        <dbReference type="EMBL" id="MBC5996437.1"/>
    </source>
</evidence>
<proteinExistence type="predicted"/>
<organism evidence="1 2">
    <name type="scientific">Romboutsia faecis</name>
    <dbReference type="NCBI Taxonomy" id="2764597"/>
    <lineage>
        <taxon>Bacteria</taxon>
        <taxon>Bacillati</taxon>
        <taxon>Bacillota</taxon>
        <taxon>Clostridia</taxon>
        <taxon>Peptostreptococcales</taxon>
        <taxon>Peptostreptococcaceae</taxon>
        <taxon>Romboutsia</taxon>
    </lineage>
</organism>
<sequence length="642" mass="76439">MGIIDIEYLCKLDRLRDSYIDGLGNKKIVQIENKTRRTKEETTYRTITINDNRLVKNEGIIDSMVRMTFEFKKINDKEHSLGEYQDKRVVFGAYLRYKIVKKKESAWDTYFRTCQKVYFNEFKNEICKNDFEGYMAEGVLKGIELLCDLVEGKFNNRIREIFDIEINSVEDFKNVLRDENLSKDICNYLISAVKNDARDLAYYGKNPIWCTYKNKNSQELKYFSYIYLDKPVKKDSDEIGYDFMGLTEEESYDKELDKIDEIIEVKDIEKKEDGIYNFIIQNKNKILTERQIEYIEDYIDGVEKNRIFNFDKFIASRILDYLHNNRNCFKKSWGYVYNGDILNILECILTKNTLKSSYIELINSLNNCNSKVETILLDGIHSLDCIHYKHITKSITKDIYSKYYIDNYFIEVVEELQRIYNFYSNSNKSIYNFSKSENELKMSTFKKWVDKNILGDKLESRVLSVQNDKSELYSKDEISEIYNKIFNSNMNYINFKKYMNECGYYISNKITITVENKKLYCYKIMKIENISELKKHTKQIKKTNSKKLELKVDDKIIDELRSLIEENLVKGFVVMTNNDIGYMKYATIKNFLMNKLNIKVSNRLKTDDVIMLCEKAGYKMHNRTSKKISDKSYNIRKLERLR</sequence>
<dbReference type="EMBL" id="JACRWE010000003">
    <property type="protein sequence ID" value="MBC5996437.1"/>
    <property type="molecule type" value="Genomic_DNA"/>
</dbReference>
<accession>A0ABR7JND6</accession>